<proteinExistence type="predicted"/>
<dbReference type="EMBL" id="GGEC01069765">
    <property type="protein sequence ID" value="MBX50249.1"/>
    <property type="molecule type" value="Transcribed_RNA"/>
</dbReference>
<evidence type="ECO:0000313" key="1">
    <source>
        <dbReference type="EMBL" id="MBX50249.1"/>
    </source>
</evidence>
<protein>
    <submittedName>
        <fullName evidence="1">Uncharacterized protein</fullName>
    </submittedName>
</protein>
<dbReference type="AlphaFoldDB" id="A0A2P2P6E4"/>
<sequence length="25" mass="2777">MMSSDKCLLLHKGKMVPSLIAFTIL</sequence>
<name>A0A2P2P6E4_RHIMU</name>
<reference evidence="1" key="1">
    <citation type="submission" date="2018-02" db="EMBL/GenBank/DDBJ databases">
        <title>Rhizophora mucronata_Transcriptome.</title>
        <authorList>
            <person name="Meera S.P."/>
            <person name="Sreeshan A."/>
            <person name="Augustine A."/>
        </authorList>
    </citation>
    <scope>NUCLEOTIDE SEQUENCE</scope>
    <source>
        <tissue evidence="1">Leaf</tissue>
    </source>
</reference>
<accession>A0A2P2P6E4</accession>
<organism evidence="1">
    <name type="scientific">Rhizophora mucronata</name>
    <name type="common">Asiatic mangrove</name>
    <dbReference type="NCBI Taxonomy" id="61149"/>
    <lineage>
        <taxon>Eukaryota</taxon>
        <taxon>Viridiplantae</taxon>
        <taxon>Streptophyta</taxon>
        <taxon>Embryophyta</taxon>
        <taxon>Tracheophyta</taxon>
        <taxon>Spermatophyta</taxon>
        <taxon>Magnoliopsida</taxon>
        <taxon>eudicotyledons</taxon>
        <taxon>Gunneridae</taxon>
        <taxon>Pentapetalae</taxon>
        <taxon>rosids</taxon>
        <taxon>fabids</taxon>
        <taxon>Malpighiales</taxon>
        <taxon>Rhizophoraceae</taxon>
        <taxon>Rhizophora</taxon>
    </lineage>
</organism>